<keyword evidence="2" id="KW-1185">Reference proteome</keyword>
<name>A0ACC3DRB7_9PEZI</name>
<evidence type="ECO:0000313" key="2">
    <source>
        <dbReference type="Proteomes" id="UP001186974"/>
    </source>
</evidence>
<sequence>VWDALPPSPPSPPPFIFPPLSSSSANLTSDAGGTVWRVSLPLKSPPHARQPSTDRYLSSLGFASDEDSASSRGRPRTREIRRRSRGQGRKHSPAGLRTGNVDRKTSRHPAQISSDWQDEDAANLEERRPSAEQYQLLTDQYRELAARPKTQFVSNGVRSPSTDLDSETDGRDIKLVPAPLFFEERTKSQCSGHTQIRLGRDYGEDAYGNVRSDSKKKKGKASSLSSLSGKMGLPTHLKRHSSVHGEIPISPSLPDEEYAVPTAETLTKLEHAAWNSARFSAFYPKKRSTSSSRLRVRKPKSMSREETKTPLADNPPTTLPPPSRSKTGPGATKVHGEFPIDPATDTKDFASNGTRNKLKTSRDDHRQPPEPNQGASANTSGSGTPLLPHEPGYRKPAETAILPHHKPSSSESSSITKLKPATGPLHSVVDEARASVASAKTTWPKFDDRAPSGSSHGTASDQDVQQRWREGQAVGTRGRGEEKGKEVRRHTSFLSKAVGARKEKERERKGEELKRSIRVVGQVDPRSVESSEDTMRRMAYAERAGEKGSGGHGGKRDTFGAEWV</sequence>
<protein>
    <submittedName>
        <fullName evidence="1">Uncharacterized protein</fullName>
    </submittedName>
</protein>
<reference evidence="1" key="1">
    <citation type="submission" date="2024-09" db="EMBL/GenBank/DDBJ databases">
        <title>Black Yeasts Isolated from many extreme environments.</title>
        <authorList>
            <person name="Coleine C."/>
            <person name="Stajich J.E."/>
            <person name="Selbmann L."/>
        </authorList>
    </citation>
    <scope>NUCLEOTIDE SEQUENCE</scope>
    <source>
        <strain evidence="1">CCFEE 5737</strain>
    </source>
</reference>
<gene>
    <name evidence="1" type="ORF">LTS18_005792</name>
</gene>
<comment type="caution">
    <text evidence="1">The sequence shown here is derived from an EMBL/GenBank/DDBJ whole genome shotgun (WGS) entry which is preliminary data.</text>
</comment>
<dbReference type="Proteomes" id="UP001186974">
    <property type="component" value="Unassembled WGS sequence"/>
</dbReference>
<proteinExistence type="predicted"/>
<evidence type="ECO:0000313" key="1">
    <source>
        <dbReference type="EMBL" id="KAK3079080.1"/>
    </source>
</evidence>
<feature type="non-terminal residue" evidence="1">
    <location>
        <position position="1"/>
    </location>
</feature>
<accession>A0ACC3DRB7</accession>
<organism evidence="1 2">
    <name type="scientific">Coniosporium uncinatum</name>
    <dbReference type="NCBI Taxonomy" id="93489"/>
    <lineage>
        <taxon>Eukaryota</taxon>
        <taxon>Fungi</taxon>
        <taxon>Dikarya</taxon>
        <taxon>Ascomycota</taxon>
        <taxon>Pezizomycotina</taxon>
        <taxon>Dothideomycetes</taxon>
        <taxon>Dothideomycetes incertae sedis</taxon>
        <taxon>Coniosporium</taxon>
    </lineage>
</organism>
<dbReference type="EMBL" id="JAWDJW010001391">
    <property type="protein sequence ID" value="KAK3079080.1"/>
    <property type="molecule type" value="Genomic_DNA"/>
</dbReference>